<sequence>MSGTLVCLIDFLGTRTSCPVCGAGRRATDLPTQWAAHRAMFTCEAEFAARGEAIIAERACSDRSKIAAVFWTKEATGYAKPAPQDEGDGA</sequence>
<gene>
    <name evidence="1" type="ORF">DMY87_18185</name>
</gene>
<accession>A0ABX5NPU1</accession>
<dbReference type="RefSeq" id="WP_110793077.1">
    <property type="nucleotide sequence ID" value="NZ_QJRY01000007.1"/>
</dbReference>
<dbReference type="EMBL" id="QJRY01000007">
    <property type="protein sequence ID" value="PYB71287.1"/>
    <property type="molecule type" value="Genomic_DNA"/>
</dbReference>
<dbReference type="Proteomes" id="UP000247536">
    <property type="component" value="Unassembled WGS sequence"/>
</dbReference>
<reference evidence="1 2" key="1">
    <citation type="submission" date="2018-06" db="EMBL/GenBank/DDBJ databases">
        <title>Rhizobium wuzhouense sp. nov., isolated from roots of Oryza officinalis.</title>
        <authorList>
            <person name="Yuan T."/>
        </authorList>
    </citation>
    <scope>NUCLEOTIDE SEQUENCE [LARGE SCALE GENOMIC DNA]</scope>
    <source>
        <strain evidence="1 2">W44</strain>
    </source>
</reference>
<evidence type="ECO:0000313" key="1">
    <source>
        <dbReference type="EMBL" id="PYB71287.1"/>
    </source>
</evidence>
<protein>
    <submittedName>
        <fullName evidence="1">Uncharacterized protein</fullName>
    </submittedName>
</protein>
<evidence type="ECO:0000313" key="2">
    <source>
        <dbReference type="Proteomes" id="UP000247536"/>
    </source>
</evidence>
<proteinExistence type="predicted"/>
<keyword evidence="2" id="KW-1185">Reference proteome</keyword>
<organism evidence="1 2">
    <name type="scientific">Rhizobium wuzhouense</name>
    <dbReference type="NCBI Taxonomy" id="1986026"/>
    <lineage>
        <taxon>Bacteria</taxon>
        <taxon>Pseudomonadati</taxon>
        <taxon>Pseudomonadota</taxon>
        <taxon>Alphaproteobacteria</taxon>
        <taxon>Hyphomicrobiales</taxon>
        <taxon>Rhizobiaceae</taxon>
        <taxon>Rhizobium/Agrobacterium group</taxon>
        <taxon>Rhizobium</taxon>
    </lineage>
</organism>
<comment type="caution">
    <text evidence="1">The sequence shown here is derived from an EMBL/GenBank/DDBJ whole genome shotgun (WGS) entry which is preliminary data.</text>
</comment>
<name>A0ABX5NPU1_9HYPH</name>